<dbReference type="PANTHER" id="PTHR48154:SF1">
    <property type="entry name" value="PROTEIN, PUTATIVE-RELATED"/>
    <property type="match status" value="1"/>
</dbReference>
<organism evidence="3 4">
    <name type="scientific">Mucuna pruriens</name>
    <name type="common">Velvet bean</name>
    <name type="synonym">Dolichos pruriens</name>
    <dbReference type="NCBI Taxonomy" id="157652"/>
    <lineage>
        <taxon>Eukaryota</taxon>
        <taxon>Viridiplantae</taxon>
        <taxon>Streptophyta</taxon>
        <taxon>Embryophyta</taxon>
        <taxon>Tracheophyta</taxon>
        <taxon>Spermatophyta</taxon>
        <taxon>Magnoliopsida</taxon>
        <taxon>eudicotyledons</taxon>
        <taxon>Gunneridae</taxon>
        <taxon>Pentapetalae</taxon>
        <taxon>rosids</taxon>
        <taxon>fabids</taxon>
        <taxon>Fabales</taxon>
        <taxon>Fabaceae</taxon>
        <taxon>Papilionoideae</taxon>
        <taxon>50 kb inversion clade</taxon>
        <taxon>NPAAA clade</taxon>
        <taxon>indigoferoid/millettioid clade</taxon>
        <taxon>Phaseoleae</taxon>
        <taxon>Mucuna</taxon>
    </lineage>
</organism>
<protein>
    <recommendedName>
        <fullName evidence="2">DUF7745 domain-containing protein</fullName>
    </recommendedName>
</protein>
<dbReference type="Proteomes" id="UP000257109">
    <property type="component" value="Unassembled WGS sequence"/>
</dbReference>
<feature type="coiled-coil region" evidence="1">
    <location>
        <begin position="180"/>
        <end position="248"/>
    </location>
</feature>
<evidence type="ECO:0000259" key="2">
    <source>
        <dbReference type="Pfam" id="PF24924"/>
    </source>
</evidence>
<comment type="caution">
    <text evidence="3">The sequence shown here is derived from an EMBL/GenBank/DDBJ whole genome shotgun (WGS) entry which is preliminary data.</text>
</comment>
<accession>A0A371FGZ4</accession>
<feature type="non-terminal residue" evidence="3">
    <location>
        <position position="1"/>
    </location>
</feature>
<gene>
    <name evidence="3" type="ORF">CR513_42245</name>
</gene>
<dbReference type="EMBL" id="QJKJ01009133">
    <property type="protein sequence ID" value="RDX77594.1"/>
    <property type="molecule type" value="Genomic_DNA"/>
</dbReference>
<evidence type="ECO:0000313" key="3">
    <source>
        <dbReference type="EMBL" id="RDX77594.1"/>
    </source>
</evidence>
<feature type="domain" description="DUF7745" evidence="2">
    <location>
        <begin position="2"/>
        <end position="125"/>
    </location>
</feature>
<keyword evidence="1" id="KW-0175">Coiled coil</keyword>
<sequence>MTKTKWTIRLDEAIEKSIHWYPRWSKRDNVIIKCKGFSNVPFMDTQGDINYNPSLTLRQGGYLMLLPSFEEVVTPFAIHSLGAQHGEHLRKIWRAWKNIVRKGHEWGLQSCAASSSYKSWLQGRMERAFLTFNDPRLETLGDESVGVCRLLKRGQEDNPDQQVDGGGSLKALFEVERWARVATQEKYRRELEQEQALEEKDELTSALANAELREAKVQSQLHQFQGHIASLEAKVAKSKLHNEHLEQQ</sequence>
<dbReference type="PANTHER" id="PTHR48154">
    <property type="entry name" value="PROTEIN, PUTATIVE-RELATED"/>
    <property type="match status" value="1"/>
</dbReference>
<proteinExistence type="predicted"/>
<evidence type="ECO:0000313" key="4">
    <source>
        <dbReference type="Proteomes" id="UP000257109"/>
    </source>
</evidence>
<dbReference type="InterPro" id="IPR056647">
    <property type="entry name" value="DUF7745"/>
</dbReference>
<name>A0A371FGZ4_MUCPR</name>
<dbReference type="OrthoDB" id="1739044at2759"/>
<evidence type="ECO:0000256" key="1">
    <source>
        <dbReference type="SAM" id="Coils"/>
    </source>
</evidence>
<keyword evidence="4" id="KW-1185">Reference proteome</keyword>
<dbReference type="AlphaFoldDB" id="A0A371FGZ4"/>
<reference evidence="3" key="1">
    <citation type="submission" date="2018-05" db="EMBL/GenBank/DDBJ databases">
        <title>Draft genome of Mucuna pruriens seed.</title>
        <authorList>
            <person name="Nnadi N.E."/>
            <person name="Vos R."/>
            <person name="Hasami M.H."/>
            <person name="Devisetty U.K."/>
            <person name="Aguiy J.C."/>
        </authorList>
    </citation>
    <scope>NUCLEOTIDE SEQUENCE [LARGE SCALE GENOMIC DNA]</scope>
    <source>
        <strain evidence="3">JCA_2017</strain>
    </source>
</reference>
<dbReference type="Pfam" id="PF24924">
    <property type="entry name" value="DUF7745"/>
    <property type="match status" value="1"/>
</dbReference>